<sequence>MPPIESPDSVRAASQDPPHDAGNDLNNKRKRAGGSSVSEHMQKRLRELIEDDMTDELTTEVSEEDLIERSQARLLDHAERQSALFFVELAPPSPRRGAGCQFIGCQDKIEEDHYRIAVYPGMKQSCFEILADFSKTNCLKRLTAVTRATFRARNLKAASVSDGNYLLDGGAERLVLHWKFSMGRLIDERDGLEREPDDPDFIDILYKAGSASYTPRSPEGMPDMEYLNLIHSLAPIESDGPDDEDEWNLINKYAPLGFEDLDDLNQTNSLSSILEAWRFDRLLVTSEEDLLTEKGKKLRNELSEKAIRAIEPLSAIQMPNFQAAFFGGSFWSD</sequence>
<accession>A0ACC1P205</accession>
<keyword evidence="2" id="KW-1185">Reference proteome</keyword>
<name>A0ACC1P205_9PEZI</name>
<proteinExistence type="predicted"/>
<comment type="caution">
    <text evidence="1">The sequence shown here is derived from an EMBL/GenBank/DDBJ whole genome shotgun (WGS) entry which is preliminary data.</text>
</comment>
<evidence type="ECO:0000313" key="1">
    <source>
        <dbReference type="EMBL" id="KAJ2985738.1"/>
    </source>
</evidence>
<evidence type="ECO:0000313" key="2">
    <source>
        <dbReference type="Proteomes" id="UP001143856"/>
    </source>
</evidence>
<gene>
    <name evidence="1" type="ORF">NUW58_g5371</name>
</gene>
<dbReference type="EMBL" id="JAPDGR010001054">
    <property type="protein sequence ID" value="KAJ2985738.1"/>
    <property type="molecule type" value="Genomic_DNA"/>
</dbReference>
<organism evidence="1 2">
    <name type="scientific">Xylaria curta</name>
    <dbReference type="NCBI Taxonomy" id="42375"/>
    <lineage>
        <taxon>Eukaryota</taxon>
        <taxon>Fungi</taxon>
        <taxon>Dikarya</taxon>
        <taxon>Ascomycota</taxon>
        <taxon>Pezizomycotina</taxon>
        <taxon>Sordariomycetes</taxon>
        <taxon>Xylariomycetidae</taxon>
        <taxon>Xylariales</taxon>
        <taxon>Xylariaceae</taxon>
        <taxon>Xylaria</taxon>
    </lineage>
</organism>
<protein>
    <submittedName>
        <fullName evidence="1">Uncharacterized protein</fullName>
    </submittedName>
</protein>
<dbReference type="Proteomes" id="UP001143856">
    <property type="component" value="Unassembled WGS sequence"/>
</dbReference>
<reference evidence="1" key="1">
    <citation type="submission" date="2022-10" db="EMBL/GenBank/DDBJ databases">
        <title>Genome Sequence of Xylaria curta.</title>
        <authorList>
            <person name="Buettner E."/>
        </authorList>
    </citation>
    <scope>NUCLEOTIDE SEQUENCE</scope>
    <source>
        <strain evidence="1">Babe10</strain>
    </source>
</reference>